<keyword evidence="2" id="KW-0732">Signal</keyword>
<dbReference type="Proteomes" id="UP001159427">
    <property type="component" value="Unassembled WGS sequence"/>
</dbReference>
<evidence type="ECO:0000256" key="1">
    <source>
        <dbReference type="ARBA" id="ARBA00023157"/>
    </source>
</evidence>
<evidence type="ECO:0000256" key="2">
    <source>
        <dbReference type="SAM" id="SignalP"/>
    </source>
</evidence>
<feature type="signal peptide" evidence="2">
    <location>
        <begin position="1"/>
        <end position="28"/>
    </location>
</feature>
<reference evidence="4 5" key="1">
    <citation type="submission" date="2022-05" db="EMBL/GenBank/DDBJ databases">
        <authorList>
            <consortium name="Genoscope - CEA"/>
            <person name="William W."/>
        </authorList>
    </citation>
    <scope>NUCLEOTIDE SEQUENCE [LARGE SCALE GENOMIC DNA]</scope>
</reference>
<organism evidence="4 5">
    <name type="scientific">Porites evermanni</name>
    <dbReference type="NCBI Taxonomy" id="104178"/>
    <lineage>
        <taxon>Eukaryota</taxon>
        <taxon>Metazoa</taxon>
        <taxon>Cnidaria</taxon>
        <taxon>Anthozoa</taxon>
        <taxon>Hexacorallia</taxon>
        <taxon>Scleractinia</taxon>
        <taxon>Fungiina</taxon>
        <taxon>Poritidae</taxon>
        <taxon>Porites</taxon>
    </lineage>
</organism>
<keyword evidence="1" id="KW-1015">Disulfide bond</keyword>
<sequence length="235" mass="26674">MTRLILVLCTLLMVTLMILISCTGTGKGAGFGTFKISRNGKQVSEKVKVDVKKNLEMYIVREPASAKKATLVIMYDFNKDLMMIKDVPGSKCYLKNSTDGAVRPNASEKELNQVKKNSKIKVLSKTEEVIKKVGKLNRHMYSKVLGKEMERLCKGLPIFLVTPGELNDIERVNDSAQESDEIQEKTTSSKRQVESSCGTRYCWYEKKKCWCETKCSYEEKCRYLSDPQRQCAIPV</sequence>
<evidence type="ECO:0000313" key="5">
    <source>
        <dbReference type="Proteomes" id="UP001159427"/>
    </source>
</evidence>
<dbReference type="PROSITE" id="PS51257">
    <property type="entry name" value="PROKAR_LIPOPROTEIN"/>
    <property type="match status" value="1"/>
</dbReference>
<keyword evidence="5" id="KW-1185">Reference proteome</keyword>
<dbReference type="PROSITE" id="PS50869">
    <property type="entry name" value="BRICHOS"/>
    <property type="match status" value="1"/>
</dbReference>
<dbReference type="EMBL" id="CALNXI010001180">
    <property type="protein sequence ID" value="CAH3158933.1"/>
    <property type="molecule type" value="Genomic_DNA"/>
</dbReference>
<name>A0ABN8Q845_9CNID</name>
<accession>A0ABN8Q845</accession>
<feature type="domain" description="BRICHOS" evidence="3">
    <location>
        <begin position="65"/>
        <end position="161"/>
    </location>
</feature>
<proteinExistence type="predicted"/>
<evidence type="ECO:0000259" key="3">
    <source>
        <dbReference type="PROSITE" id="PS50869"/>
    </source>
</evidence>
<feature type="chain" id="PRO_5047081856" description="BRICHOS domain-containing protein" evidence="2">
    <location>
        <begin position="29"/>
        <end position="235"/>
    </location>
</feature>
<gene>
    <name evidence="4" type="ORF">PEVE_00003050</name>
</gene>
<dbReference type="InterPro" id="IPR007084">
    <property type="entry name" value="BRICHOS_dom"/>
</dbReference>
<dbReference type="Pfam" id="PF04089">
    <property type="entry name" value="BRICHOS"/>
    <property type="match status" value="1"/>
</dbReference>
<protein>
    <recommendedName>
        <fullName evidence="3">BRICHOS domain-containing protein</fullName>
    </recommendedName>
</protein>
<dbReference type="Gene3D" id="3.30.390.150">
    <property type="match status" value="1"/>
</dbReference>
<evidence type="ECO:0000313" key="4">
    <source>
        <dbReference type="EMBL" id="CAH3158933.1"/>
    </source>
</evidence>
<comment type="caution">
    <text evidence="4">The sequence shown here is derived from an EMBL/GenBank/DDBJ whole genome shotgun (WGS) entry which is preliminary data.</text>
</comment>